<dbReference type="Gene3D" id="3.30.160.60">
    <property type="entry name" value="Classic Zinc Finger"/>
    <property type="match status" value="1"/>
</dbReference>
<dbReference type="SUPFAM" id="SSF57845">
    <property type="entry name" value="B-box zinc-binding domain"/>
    <property type="match status" value="1"/>
</dbReference>
<dbReference type="GO" id="GO:0008270">
    <property type="term" value="F:zinc ion binding"/>
    <property type="evidence" value="ECO:0007669"/>
    <property type="project" value="UniProtKB-KW"/>
</dbReference>
<reference evidence="4 5" key="1">
    <citation type="journal article" date="2011" name="Genome Res.">
        <title>Phylogeny-wide analysis of social amoeba genomes highlights ancient origins for complex intercellular communication.</title>
        <authorList>
            <person name="Heidel A.J."/>
            <person name="Lawal H.M."/>
            <person name="Felder M."/>
            <person name="Schilde C."/>
            <person name="Helps N.R."/>
            <person name="Tunggal B."/>
            <person name="Rivero F."/>
            <person name="John U."/>
            <person name="Schleicher M."/>
            <person name="Eichinger L."/>
            <person name="Platzer M."/>
            <person name="Noegel A.A."/>
            <person name="Schaap P."/>
            <person name="Gloeckner G."/>
        </authorList>
    </citation>
    <scope>NUCLEOTIDE SEQUENCE [LARGE SCALE GENOMIC DNA]</scope>
    <source>
        <strain evidence="5">ATCC 26659 / Pp 5 / PN500</strain>
    </source>
</reference>
<keyword evidence="5" id="KW-1185">Reference proteome</keyword>
<evidence type="ECO:0000256" key="2">
    <source>
        <dbReference type="SAM" id="Coils"/>
    </source>
</evidence>
<organism evidence="4 5">
    <name type="scientific">Heterostelium pallidum (strain ATCC 26659 / Pp 5 / PN500)</name>
    <name type="common">Cellular slime mold</name>
    <name type="synonym">Polysphondylium pallidum</name>
    <dbReference type="NCBI Taxonomy" id="670386"/>
    <lineage>
        <taxon>Eukaryota</taxon>
        <taxon>Amoebozoa</taxon>
        <taxon>Evosea</taxon>
        <taxon>Eumycetozoa</taxon>
        <taxon>Dictyostelia</taxon>
        <taxon>Acytosteliales</taxon>
        <taxon>Acytosteliaceae</taxon>
        <taxon>Heterostelium</taxon>
    </lineage>
</organism>
<dbReference type="InParanoid" id="D3BG37"/>
<feature type="domain" description="B box-type" evidence="3">
    <location>
        <begin position="8"/>
        <end position="50"/>
    </location>
</feature>
<name>D3BG37_HETP5</name>
<dbReference type="Proteomes" id="UP000001396">
    <property type="component" value="Unassembled WGS sequence"/>
</dbReference>
<evidence type="ECO:0000256" key="1">
    <source>
        <dbReference type="PROSITE-ProRule" id="PRU00024"/>
    </source>
</evidence>
<keyword evidence="2" id="KW-0175">Coiled coil</keyword>
<accession>D3BG37</accession>
<dbReference type="PROSITE" id="PS50119">
    <property type="entry name" value="ZF_BBOX"/>
    <property type="match status" value="1"/>
</dbReference>
<proteinExistence type="predicted"/>
<dbReference type="RefSeq" id="XP_020431750.1">
    <property type="nucleotide sequence ID" value="XM_020578323.1"/>
</dbReference>
<evidence type="ECO:0000313" key="5">
    <source>
        <dbReference type="Proteomes" id="UP000001396"/>
    </source>
</evidence>
<evidence type="ECO:0000259" key="3">
    <source>
        <dbReference type="PROSITE" id="PS50119"/>
    </source>
</evidence>
<gene>
    <name evidence="4" type="ORF">PPL_07488</name>
</gene>
<feature type="coiled-coil region" evidence="2">
    <location>
        <begin position="137"/>
        <end position="164"/>
    </location>
</feature>
<dbReference type="InterPro" id="IPR011043">
    <property type="entry name" value="Gal_Oxase/kelch_b-propeller"/>
</dbReference>
<dbReference type="InterPro" id="IPR000315">
    <property type="entry name" value="Znf_B-box"/>
</dbReference>
<sequence>MDSKVSKNNDFKCSDHKRVLELVCHECNKLLCSRCSANHIKDMEHSTFVYHIDDIRLGLNQVLNNNSNSSNNNNNDTNSTYHFKYISQRLDDIWKTIKSSTAKYSELDSKEKQISKHFEELHLYLMSEEKKIKTLIIDDKEIIINQIENNINELKYLINIIKLNNSYDRSTSNTSSSSSSSDNIDTTTSYSIPSIMESIDTNQTLSSFIKSNNETIFYCTLSYNININSANSNYSIQDILLNYDNNTDSMILDLIYNYNNQFKSFSSLSTTTIINNINNKYYHLIIDKFDFTKLHKLLKQSIRFDLYPYDSQSITIGENIYIFGSYFIEAKCCVYSIRHQTYHVHTIKDIDDVFSAIDKACYDGQDHIYLILGRSIYRFNIRTLQCELYQSEALNFPKAITALYDNGYLYIISQYEFEMSIININRKTMENWKSDQQCEWISACTDGNRHIYLHSKHNRFIRFNILTKEIKNLKTMVKRSNNTRSMVYHRVSEKESYIYNIGGNKGSGRYSIEKDQWQFILYGDEYDRSHCSATIFEIDK</sequence>
<dbReference type="SUPFAM" id="SSF50965">
    <property type="entry name" value="Galactose oxidase, central domain"/>
    <property type="match status" value="1"/>
</dbReference>
<keyword evidence="1" id="KW-0863">Zinc-finger</keyword>
<dbReference type="Gene3D" id="2.110.10.10">
    <property type="entry name" value="Hemopexin-like domain"/>
    <property type="match status" value="1"/>
</dbReference>
<evidence type="ECO:0000313" key="4">
    <source>
        <dbReference type="EMBL" id="EFA79629.1"/>
    </source>
</evidence>
<dbReference type="GeneID" id="31362969"/>
<protein>
    <recommendedName>
        <fullName evidence="3">B box-type domain-containing protein</fullName>
    </recommendedName>
</protein>
<keyword evidence="1" id="KW-0479">Metal-binding</keyword>
<dbReference type="AlphaFoldDB" id="D3BG37"/>
<comment type="caution">
    <text evidence="4">The sequence shown here is derived from an EMBL/GenBank/DDBJ whole genome shotgun (WGS) entry which is preliminary data.</text>
</comment>
<dbReference type="EMBL" id="ADBJ01000033">
    <property type="protein sequence ID" value="EFA79629.1"/>
    <property type="molecule type" value="Genomic_DNA"/>
</dbReference>
<keyword evidence="1" id="KW-0862">Zinc</keyword>
<dbReference type="InterPro" id="IPR036375">
    <property type="entry name" value="Hemopexin-like_dom_sf"/>
</dbReference>